<evidence type="ECO:0000313" key="1">
    <source>
        <dbReference type="EMBL" id="PWJ23111.1"/>
    </source>
</evidence>
<comment type="caution">
    <text evidence="1">The sequence shown here is derived from an EMBL/GenBank/DDBJ whole genome shotgun (WGS) entry which is preliminary data.</text>
</comment>
<accession>A0A2Y9BJR5</accession>
<name>A0A2Y9BJR5_9FIRM</name>
<sequence length="58" mass="6327">MKNICVITGGGSGMGLETARIMASTHYIIICGRTVQKLESAVKVFRVAPCLPIRYNTR</sequence>
<dbReference type="Gene3D" id="3.40.50.720">
    <property type="entry name" value="NAD(P)-binding Rossmann-like Domain"/>
    <property type="match status" value="1"/>
</dbReference>
<dbReference type="InterPro" id="IPR036291">
    <property type="entry name" value="NAD(P)-bd_dom_sf"/>
</dbReference>
<dbReference type="EMBL" id="QGDL01000015">
    <property type="protein sequence ID" value="PWJ23111.1"/>
    <property type="molecule type" value="Genomic_DNA"/>
</dbReference>
<dbReference type="Proteomes" id="UP000245845">
    <property type="component" value="Unassembled WGS sequence"/>
</dbReference>
<dbReference type="SUPFAM" id="SSF51735">
    <property type="entry name" value="NAD(P)-binding Rossmann-fold domains"/>
    <property type="match status" value="1"/>
</dbReference>
<evidence type="ECO:0000313" key="2">
    <source>
        <dbReference type="Proteomes" id="UP000245845"/>
    </source>
</evidence>
<gene>
    <name evidence="1" type="ORF">A8806_11545</name>
</gene>
<evidence type="ECO:0008006" key="3">
    <source>
        <dbReference type="Google" id="ProtNLM"/>
    </source>
</evidence>
<proteinExistence type="predicted"/>
<reference evidence="1 2" key="1">
    <citation type="submission" date="2018-05" db="EMBL/GenBank/DDBJ databases">
        <title>The Hungate 1000. A catalogue of reference genomes from the rumen microbiome.</title>
        <authorList>
            <person name="Kelly W."/>
        </authorList>
    </citation>
    <scope>NUCLEOTIDE SEQUENCE [LARGE SCALE GENOMIC DNA]</scope>
    <source>
        <strain evidence="1 2">NLAE-zl-C242</strain>
    </source>
</reference>
<organism evidence="1 2">
    <name type="scientific">Faecalicatena orotica</name>
    <dbReference type="NCBI Taxonomy" id="1544"/>
    <lineage>
        <taxon>Bacteria</taxon>
        <taxon>Bacillati</taxon>
        <taxon>Bacillota</taxon>
        <taxon>Clostridia</taxon>
        <taxon>Lachnospirales</taxon>
        <taxon>Lachnospiraceae</taxon>
        <taxon>Faecalicatena</taxon>
    </lineage>
</organism>
<dbReference type="RefSeq" id="WP_181368814.1">
    <property type="nucleotide sequence ID" value="NZ_BAAACK010000024.1"/>
</dbReference>
<keyword evidence="2" id="KW-1185">Reference proteome</keyword>
<dbReference type="AlphaFoldDB" id="A0A2Y9BJR5"/>
<protein>
    <recommendedName>
        <fullName evidence="3">Short subunit dehydrogenase</fullName>
    </recommendedName>
</protein>